<dbReference type="AlphaFoldDB" id="A0A6G1SAV4"/>
<gene>
    <name evidence="6" type="primary">Pus3</name>
    <name evidence="6" type="ORF">g.20064</name>
</gene>
<dbReference type="GO" id="GO:0005634">
    <property type="term" value="C:nucleus"/>
    <property type="evidence" value="ECO:0007669"/>
    <property type="project" value="TreeGrafter"/>
</dbReference>
<dbReference type="InterPro" id="IPR020094">
    <property type="entry name" value="TruA/RsuA/RluB/E/F_N"/>
</dbReference>
<evidence type="ECO:0000256" key="3">
    <source>
        <dbReference type="ARBA" id="ARBA00023235"/>
    </source>
</evidence>
<sequence length="411" mass="47394">MNETTKKKFDLTKFKQRHIALKILYFGWDYDGLADQANSENTVEYHIITALIKTCLIESRQKSKFNRCGRTDKGVSSYGQVIDLNVRSNLIDETQTLGLFTPDDYTGPTAYADGTMKPPPDELKYVDMLNGVLPTDIRVIAWAPVGQEFSSRFSCQSRSYSYVFPKGDLCIESMKVASKYLIGSHDFRNLCSFDLKNGVTNHVRTIYSTSIRPVGGAPSTDSQYSFYEFIIVGRGFLYHQIRCIMTILFLVARKREVPEVVRDMLDINKCPARPKYCPASPLPLSLFDCEYSVEDLKEWQYNPKTLSNVYKRLKQLWLVYKTKTVMIERALFGIEAKLDVCDPAERQEDNVLHNSKSDWKDFGLEHDSMSDSKYIPIMRRQREDSLEKKLETMNSKPKKLKRDLQDEANNQ</sequence>
<evidence type="ECO:0000259" key="5">
    <source>
        <dbReference type="Pfam" id="PF01416"/>
    </source>
</evidence>
<dbReference type="CDD" id="cd02569">
    <property type="entry name" value="PseudoU_synth_ScPus3"/>
    <property type="match status" value="1"/>
</dbReference>
<name>A0A6G1SAV4_9ACAR</name>
<dbReference type="EMBL" id="GGYP01002757">
    <property type="protein sequence ID" value="MDE47528.1"/>
    <property type="molecule type" value="Transcribed_RNA"/>
</dbReference>
<dbReference type="SUPFAM" id="SSF55120">
    <property type="entry name" value="Pseudouridine synthase"/>
    <property type="match status" value="1"/>
</dbReference>
<evidence type="ECO:0000256" key="4">
    <source>
        <dbReference type="SAM" id="MobiDB-lite"/>
    </source>
</evidence>
<dbReference type="PANTHER" id="PTHR11142">
    <property type="entry name" value="PSEUDOURIDYLATE SYNTHASE"/>
    <property type="match status" value="1"/>
</dbReference>
<dbReference type="PANTHER" id="PTHR11142:SF5">
    <property type="entry name" value="TRNA PSEUDOURIDINE(38_39) SYNTHASE"/>
    <property type="match status" value="1"/>
</dbReference>
<feature type="domain" description="Pseudouridine synthase I TruA alpha/beta" evidence="5">
    <location>
        <begin position="177"/>
        <end position="292"/>
    </location>
</feature>
<dbReference type="NCBIfam" id="TIGR00071">
    <property type="entry name" value="hisT_truA"/>
    <property type="match status" value="1"/>
</dbReference>
<dbReference type="Gene3D" id="3.30.70.660">
    <property type="entry name" value="Pseudouridine synthase I, catalytic domain, C-terminal subdomain"/>
    <property type="match status" value="1"/>
</dbReference>
<accession>A0A6G1SAV4</accession>
<organism evidence="6">
    <name type="scientific">Aceria tosichella</name>
    <name type="common">wheat curl mite</name>
    <dbReference type="NCBI Taxonomy" id="561515"/>
    <lineage>
        <taxon>Eukaryota</taxon>
        <taxon>Metazoa</taxon>
        <taxon>Ecdysozoa</taxon>
        <taxon>Arthropoda</taxon>
        <taxon>Chelicerata</taxon>
        <taxon>Arachnida</taxon>
        <taxon>Acari</taxon>
        <taxon>Acariformes</taxon>
        <taxon>Trombidiformes</taxon>
        <taxon>Prostigmata</taxon>
        <taxon>Eupodina</taxon>
        <taxon>Eriophyoidea</taxon>
        <taxon>Eriophyidae</taxon>
        <taxon>Eriophyinae</taxon>
        <taxon>Aceriini</taxon>
        <taxon>Aceria</taxon>
    </lineage>
</organism>
<comment type="similarity">
    <text evidence="1">Belongs to the tRNA pseudouridine synthase TruA family.</text>
</comment>
<dbReference type="GO" id="GO:1990481">
    <property type="term" value="P:mRNA pseudouridine synthesis"/>
    <property type="evidence" value="ECO:0007669"/>
    <property type="project" value="TreeGrafter"/>
</dbReference>
<dbReference type="FunFam" id="3.30.70.580:FF:000007">
    <property type="entry name" value="tRNA pseudouridine synthase"/>
    <property type="match status" value="1"/>
</dbReference>
<feature type="region of interest" description="Disordered" evidence="4">
    <location>
        <begin position="390"/>
        <end position="411"/>
    </location>
</feature>
<dbReference type="InterPro" id="IPR041707">
    <property type="entry name" value="Pus3-like"/>
</dbReference>
<dbReference type="InterPro" id="IPR001406">
    <property type="entry name" value="PsdUridine_synth_TruA"/>
</dbReference>
<dbReference type="Pfam" id="PF01416">
    <property type="entry name" value="PseudoU_synth_1"/>
    <property type="match status" value="1"/>
</dbReference>
<keyword evidence="2" id="KW-0819">tRNA processing</keyword>
<dbReference type="GO" id="GO:0005737">
    <property type="term" value="C:cytoplasm"/>
    <property type="evidence" value="ECO:0007669"/>
    <property type="project" value="TreeGrafter"/>
</dbReference>
<dbReference type="InterPro" id="IPR020095">
    <property type="entry name" value="PsdUridine_synth_TruA_C"/>
</dbReference>
<proteinExistence type="inferred from homology"/>
<reference evidence="6" key="1">
    <citation type="submission" date="2018-10" db="EMBL/GenBank/DDBJ databases">
        <title>Transcriptome assembly of Aceria tosichella (Wheat curl mite) Type 2.</title>
        <authorList>
            <person name="Scully E.D."/>
            <person name="Geib S.M."/>
            <person name="Palmer N.A."/>
            <person name="Gupta A.K."/>
            <person name="Sarath G."/>
            <person name="Tatineni S."/>
        </authorList>
    </citation>
    <scope>NUCLEOTIDE SEQUENCE</scope>
    <source>
        <strain evidence="6">LincolnNE</strain>
    </source>
</reference>
<protein>
    <submittedName>
        <fullName evidence="6">tRNA pseudouridine(38/39) synthase</fullName>
    </submittedName>
</protein>
<dbReference type="GO" id="GO:0009982">
    <property type="term" value="F:pseudouridine synthase activity"/>
    <property type="evidence" value="ECO:0007669"/>
    <property type="project" value="InterPro"/>
</dbReference>
<evidence type="ECO:0000313" key="6">
    <source>
        <dbReference type="EMBL" id="MDE47528.1"/>
    </source>
</evidence>
<dbReference type="GO" id="GO:0031119">
    <property type="term" value="P:tRNA pseudouridine synthesis"/>
    <property type="evidence" value="ECO:0007669"/>
    <property type="project" value="TreeGrafter"/>
</dbReference>
<dbReference type="InterPro" id="IPR020097">
    <property type="entry name" value="PsdUridine_synth_TruA_a/b_dom"/>
</dbReference>
<dbReference type="GO" id="GO:0003723">
    <property type="term" value="F:RNA binding"/>
    <property type="evidence" value="ECO:0007669"/>
    <property type="project" value="InterPro"/>
</dbReference>
<dbReference type="InterPro" id="IPR020103">
    <property type="entry name" value="PsdUridine_synth_cat_dom_sf"/>
</dbReference>
<keyword evidence="3" id="KW-0413">Isomerase</keyword>
<evidence type="ECO:0000256" key="1">
    <source>
        <dbReference type="ARBA" id="ARBA00009375"/>
    </source>
</evidence>
<dbReference type="Gene3D" id="3.30.70.580">
    <property type="entry name" value="Pseudouridine synthase I, catalytic domain, N-terminal subdomain"/>
    <property type="match status" value="1"/>
</dbReference>
<evidence type="ECO:0000256" key="2">
    <source>
        <dbReference type="ARBA" id="ARBA00022694"/>
    </source>
</evidence>